<evidence type="ECO:0000256" key="5">
    <source>
        <dbReference type="ARBA" id="ARBA00023163"/>
    </source>
</evidence>
<dbReference type="InterPro" id="IPR036390">
    <property type="entry name" value="WH_DNA-bd_sf"/>
</dbReference>
<dbReference type="RefSeq" id="WP_043919085.1">
    <property type="nucleotide sequence ID" value="NZ_FZPF01000004.1"/>
</dbReference>
<dbReference type="Gene3D" id="1.10.10.10">
    <property type="entry name" value="Winged helix-like DNA-binding domain superfamily/Winged helix DNA-binding domain"/>
    <property type="match status" value="1"/>
</dbReference>
<keyword evidence="2" id="KW-0663">Pyridoxal phosphate</keyword>
<dbReference type="InterPro" id="IPR015421">
    <property type="entry name" value="PyrdxlP-dep_Trfase_major"/>
</dbReference>
<dbReference type="SUPFAM" id="SSF46785">
    <property type="entry name" value="Winged helix' DNA-binding domain"/>
    <property type="match status" value="1"/>
</dbReference>
<dbReference type="InterPro" id="IPR051446">
    <property type="entry name" value="HTH_trans_reg/aminotransferase"/>
</dbReference>
<evidence type="ECO:0000256" key="4">
    <source>
        <dbReference type="ARBA" id="ARBA00023125"/>
    </source>
</evidence>
<evidence type="ECO:0000313" key="7">
    <source>
        <dbReference type="EMBL" id="KIT16031.1"/>
    </source>
</evidence>
<dbReference type="Proteomes" id="UP000032232">
    <property type="component" value="Unassembled WGS sequence"/>
</dbReference>
<dbReference type="Pfam" id="PF00155">
    <property type="entry name" value="Aminotran_1_2"/>
    <property type="match status" value="1"/>
</dbReference>
<dbReference type="GO" id="GO:0030170">
    <property type="term" value="F:pyridoxal phosphate binding"/>
    <property type="evidence" value="ECO:0007669"/>
    <property type="project" value="InterPro"/>
</dbReference>
<dbReference type="PROSITE" id="PS50949">
    <property type="entry name" value="HTH_GNTR"/>
    <property type="match status" value="1"/>
</dbReference>
<protein>
    <submittedName>
        <fullName evidence="7">GabR protein</fullName>
    </submittedName>
</protein>
<dbReference type="Gene3D" id="3.40.640.10">
    <property type="entry name" value="Type I PLP-dependent aspartate aminotransferase-like (Major domain)"/>
    <property type="match status" value="1"/>
</dbReference>
<sequence length="496" mass="54525">MARIPVESFVLGPAQGATLQRQVQDAVTRGVLAGRMRPGDRMPSSRALARHLGLSRITVTLAYADLVANDYLVSRGRSGTFVSPNAPTPAPVPRAARPARGGVDWSRALGQRFPDPAPLARPADWRRYPYPFIYGQTDQRLFDHGNWRRCALQALGSRDFGPLSEDAYARDDPYLVEQITTRILPRRGIDARPEEVLVTMGAQNALWMAAQVLLTQRRTAVMERPCYPALREILQLGRCIAQEVAVDGGGLPPGQVPEGADVLFVTPSHHCPTGVTMPLARRRALLALAERREMLIVEDDYEFELGFVTPPLPALKSLDRTGRVIYIGSFAKSLFPGLRLGYLVAAEPVIRELRALRGLVLRHVPGHVQRTAAYFLAQGHWDAQVARMTRAFRDRRAAAQAAMDTHGLAPARANAFGGSSFWMRAPEGVRAIDLADRLRARGVLIEPADAFFSDPRPGPFYRLAYSSIASEDIPEGIARIARETARLAGSAQAVWP</sequence>
<comment type="caution">
    <text evidence="7">The sequence shown here is derived from an EMBL/GenBank/DDBJ whole genome shotgun (WGS) entry which is preliminary data.</text>
</comment>
<reference evidence="7 8" key="1">
    <citation type="submission" date="2015-02" db="EMBL/GenBank/DDBJ databases">
        <title>Genome Sequence of Jannaschia aquimarina DSM28248, a member of the Roseobacter clade.</title>
        <authorList>
            <person name="Voget S."/>
            <person name="Daniel R."/>
        </authorList>
    </citation>
    <scope>NUCLEOTIDE SEQUENCE [LARGE SCALE GENOMIC DNA]</scope>
    <source>
        <strain evidence="7 8">GSW-M26</strain>
    </source>
</reference>
<dbReference type="EMBL" id="JYFE01000041">
    <property type="protein sequence ID" value="KIT16031.1"/>
    <property type="molecule type" value="Genomic_DNA"/>
</dbReference>
<dbReference type="InterPro" id="IPR036388">
    <property type="entry name" value="WH-like_DNA-bd_sf"/>
</dbReference>
<dbReference type="STRING" id="935700.jaqu_23010"/>
<proteinExistence type="inferred from homology"/>
<keyword evidence="8" id="KW-1185">Reference proteome</keyword>
<dbReference type="GO" id="GO:0003677">
    <property type="term" value="F:DNA binding"/>
    <property type="evidence" value="ECO:0007669"/>
    <property type="project" value="UniProtKB-KW"/>
</dbReference>
<keyword evidence="5" id="KW-0804">Transcription</keyword>
<gene>
    <name evidence="7" type="primary">gabR</name>
    <name evidence="7" type="ORF">jaqu_23010</name>
</gene>
<dbReference type="InterPro" id="IPR015424">
    <property type="entry name" value="PyrdxlP-dep_Trfase"/>
</dbReference>
<evidence type="ECO:0000256" key="2">
    <source>
        <dbReference type="ARBA" id="ARBA00022898"/>
    </source>
</evidence>
<dbReference type="PANTHER" id="PTHR46577:SF1">
    <property type="entry name" value="HTH-TYPE TRANSCRIPTIONAL REGULATORY PROTEIN GABR"/>
    <property type="match status" value="1"/>
</dbReference>
<evidence type="ECO:0000313" key="8">
    <source>
        <dbReference type="Proteomes" id="UP000032232"/>
    </source>
</evidence>
<dbReference type="CDD" id="cd07377">
    <property type="entry name" value="WHTH_GntR"/>
    <property type="match status" value="1"/>
</dbReference>
<name>A0A0D1EGI3_9RHOB</name>
<dbReference type="InterPro" id="IPR000524">
    <property type="entry name" value="Tscrpt_reg_HTH_GntR"/>
</dbReference>
<evidence type="ECO:0000256" key="3">
    <source>
        <dbReference type="ARBA" id="ARBA00023015"/>
    </source>
</evidence>
<dbReference type="PANTHER" id="PTHR46577">
    <property type="entry name" value="HTH-TYPE TRANSCRIPTIONAL REGULATORY PROTEIN GABR"/>
    <property type="match status" value="1"/>
</dbReference>
<dbReference type="GO" id="GO:0003700">
    <property type="term" value="F:DNA-binding transcription factor activity"/>
    <property type="evidence" value="ECO:0007669"/>
    <property type="project" value="InterPro"/>
</dbReference>
<dbReference type="InterPro" id="IPR004839">
    <property type="entry name" value="Aminotransferase_I/II_large"/>
</dbReference>
<dbReference type="SMART" id="SM00345">
    <property type="entry name" value="HTH_GNTR"/>
    <property type="match status" value="1"/>
</dbReference>
<dbReference type="Pfam" id="PF00392">
    <property type="entry name" value="GntR"/>
    <property type="match status" value="1"/>
</dbReference>
<dbReference type="PATRIC" id="fig|935700.4.peg.2368"/>
<feature type="domain" description="HTH gntR-type" evidence="6">
    <location>
        <begin position="17"/>
        <end position="85"/>
    </location>
</feature>
<evidence type="ECO:0000259" key="6">
    <source>
        <dbReference type="PROSITE" id="PS50949"/>
    </source>
</evidence>
<dbReference type="CDD" id="cd00609">
    <property type="entry name" value="AAT_like"/>
    <property type="match status" value="1"/>
</dbReference>
<dbReference type="SUPFAM" id="SSF53383">
    <property type="entry name" value="PLP-dependent transferases"/>
    <property type="match status" value="1"/>
</dbReference>
<keyword evidence="4" id="KW-0238">DNA-binding</keyword>
<organism evidence="7 8">
    <name type="scientific">Jannaschia aquimarina</name>
    <dbReference type="NCBI Taxonomy" id="935700"/>
    <lineage>
        <taxon>Bacteria</taxon>
        <taxon>Pseudomonadati</taxon>
        <taxon>Pseudomonadota</taxon>
        <taxon>Alphaproteobacteria</taxon>
        <taxon>Rhodobacterales</taxon>
        <taxon>Roseobacteraceae</taxon>
        <taxon>Jannaschia</taxon>
    </lineage>
</organism>
<dbReference type="OrthoDB" id="9808770at2"/>
<comment type="similarity">
    <text evidence="1">In the C-terminal section; belongs to the class-I pyridoxal-phosphate-dependent aminotransferase family.</text>
</comment>
<evidence type="ECO:0000256" key="1">
    <source>
        <dbReference type="ARBA" id="ARBA00005384"/>
    </source>
</evidence>
<keyword evidence="3" id="KW-0805">Transcription regulation</keyword>
<accession>A0A0D1EGI3</accession>
<dbReference type="AlphaFoldDB" id="A0A0D1EGI3"/>